<gene>
    <name evidence="1" type="ORF">A45J_0809</name>
</gene>
<dbReference type="SUPFAM" id="SSF48371">
    <property type="entry name" value="ARM repeat"/>
    <property type="match status" value="1"/>
</dbReference>
<name>A0A5J4L6A7_9ZZZZ</name>
<dbReference type="AlphaFoldDB" id="A0A5J4L6A7"/>
<dbReference type="Pfam" id="PF13646">
    <property type="entry name" value="HEAT_2"/>
    <property type="match status" value="1"/>
</dbReference>
<dbReference type="InterPro" id="IPR016024">
    <property type="entry name" value="ARM-type_fold"/>
</dbReference>
<dbReference type="InterPro" id="IPR011989">
    <property type="entry name" value="ARM-like"/>
</dbReference>
<comment type="caution">
    <text evidence="1">The sequence shown here is derived from an EMBL/GenBank/DDBJ whole genome shotgun (WGS) entry which is preliminary data.</text>
</comment>
<dbReference type="EMBL" id="BLAB01000001">
    <property type="protein sequence ID" value="GER93076.1"/>
    <property type="molecule type" value="Genomic_DNA"/>
</dbReference>
<evidence type="ECO:0008006" key="2">
    <source>
        <dbReference type="Google" id="ProtNLM"/>
    </source>
</evidence>
<reference evidence="1" key="1">
    <citation type="submission" date="2019-10" db="EMBL/GenBank/DDBJ databases">
        <title>Metagenomic sequencing of thiosulfate-disproportionating enrichment culture.</title>
        <authorList>
            <person name="Umezawa K."/>
            <person name="Kojima H."/>
            <person name="Fukui M."/>
        </authorList>
    </citation>
    <scope>NUCLEOTIDE SEQUENCE</scope>
    <source>
        <strain evidence="1">45J</strain>
    </source>
</reference>
<proteinExistence type="predicted"/>
<accession>A0A5J4L6A7</accession>
<protein>
    <recommendedName>
        <fullName evidence="2">HEAT repeat domain-containing protein</fullName>
    </recommendedName>
</protein>
<dbReference type="Gene3D" id="1.25.10.10">
    <property type="entry name" value="Leucine-rich Repeat Variant"/>
    <property type="match status" value="1"/>
</dbReference>
<sequence length="137" mass="15732">MDKNQETGNDEELKTMILDYMERGFLENIIDMFKHDENLFPLIIDMIKDERMRVKLGVTALVEELIRYKPEPLIRMIPAIAELLQDENPTVRGDGANLLDIIGHKDALPFLLNAQSDTDANVREIVRDAIQNIQLLS</sequence>
<evidence type="ECO:0000313" key="1">
    <source>
        <dbReference type="EMBL" id="GER93076.1"/>
    </source>
</evidence>
<organism evidence="1">
    <name type="scientific">hot springs metagenome</name>
    <dbReference type="NCBI Taxonomy" id="433727"/>
    <lineage>
        <taxon>unclassified sequences</taxon>
        <taxon>metagenomes</taxon>
        <taxon>ecological metagenomes</taxon>
    </lineage>
</organism>